<keyword evidence="5" id="KW-0732">Signal</keyword>
<accession>A0A0A2W227</accession>
<feature type="transmembrane region" description="Helical" evidence="10">
    <location>
        <begin position="473"/>
        <end position="492"/>
    </location>
</feature>
<dbReference type="SUPFAM" id="SSF51197">
    <property type="entry name" value="Clavaminate synthase-like"/>
    <property type="match status" value="1"/>
</dbReference>
<keyword evidence="7" id="KW-0560">Oxidoreductase</keyword>
<dbReference type="HOGENOM" id="CLU_553192_0_0_1"/>
<reference evidence="13 14" key="1">
    <citation type="submission" date="2012-10" db="EMBL/GenBank/DDBJ databases">
        <title>Genome sequencing and analysis of entomopathogenic fungi Beauveria bassiana D1-5.</title>
        <authorList>
            <person name="Li Q."/>
            <person name="Wang L."/>
            <person name="Zhang Z."/>
            <person name="Wang Q."/>
            <person name="Ren J."/>
            <person name="Wang M."/>
            <person name="Xu W."/>
            <person name="Wang J."/>
            <person name="Lu Y."/>
            <person name="Du Q."/>
            <person name="Sun Z."/>
        </authorList>
    </citation>
    <scope>NUCLEOTIDE SEQUENCE [LARGE SCALE GENOMIC DNA]</scope>
    <source>
        <strain evidence="13 14">D1-5</strain>
    </source>
</reference>
<keyword evidence="3" id="KW-1134">Transmembrane beta strand</keyword>
<evidence type="ECO:0000259" key="11">
    <source>
        <dbReference type="Pfam" id="PF03895"/>
    </source>
</evidence>
<evidence type="ECO:0000256" key="3">
    <source>
        <dbReference type="ARBA" id="ARBA00022452"/>
    </source>
</evidence>
<gene>
    <name evidence="13" type="ORF">BBAD15_g73</name>
</gene>
<evidence type="ECO:0000256" key="9">
    <source>
        <dbReference type="ARBA" id="ARBA00023237"/>
    </source>
</evidence>
<dbReference type="Pfam" id="PF05118">
    <property type="entry name" value="Asp_Arg_Hydrox"/>
    <property type="match status" value="1"/>
</dbReference>
<dbReference type="SUPFAM" id="SSF54523">
    <property type="entry name" value="Pili subunits"/>
    <property type="match status" value="1"/>
</dbReference>
<name>A0A0A2W227_BEABA</name>
<proteinExistence type="inferred from homology"/>
<protein>
    <submittedName>
        <fullName evidence="13">Aspartyl/asparaginyl beta-hydroxylase</fullName>
    </submittedName>
</protein>
<dbReference type="InterPro" id="IPR027443">
    <property type="entry name" value="IPNS-like_sf"/>
</dbReference>
<dbReference type="EMBL" id="ANFO01000009">
    <property type="protein sequence ID" value="KGQ13968.1"/>
    <property type="molecule type" value="Genomic_DNA"/>
</dbReference>
<dbReference type="STRING" id="1245745.A0A0A2W227"/>
<evidence type="ECO:0000256" key="2">
    <source>
        <dbReference type="ARBA" id="ARBA00007730"/>
    </source>
</evidence>
<dbReference type="InterPro" id="IPR007803">
    <property type="entry name" value="Asp/Arg/Pro-Hydrxlase"/>
</dbReference>
<keyword evidence="10" id="KW-1133">Transmembrane helix</keyword>
<evidence type="ECO:0000256" key="5">
    <source>
        <dbReference type="ARBA" id="ARBA00022729"/>
    </source>
</evidence>
<dbReference type="Pfam" id="PF03895">
    <property type="entry name" value="YadA_anchor"/>
    <property type="match status" value="1"/>
</dbReference>
<evidence type="ECO:0000313" key="13">
    <source>
        <dbReference type="EMBL" id="KGQ13968.1"/>
    </source>
</evidence>
<dbReference type="GO" id="GO:0051213">
    <property type="term" value="F:dioxygenase activity"/>
    <property type="evidence" value="ECO:0007669"/>
    <property type="project" value="UniProtKB-KW"/>
</dbReference>
<feature type="domain" description="Trimeric autotransporter adhesin YadA-like C-terminal membrane anchor" evidence="11">
    <location>
        <begin position="183"/>
        <end position="242"/>
    </location>
</feature>
<comment type="similarity">
    <text evidence="2">Belongs to the aspartyl/asparaginyl beta-hydroxylase family.</text>
</comment>
<keyword evidence="4 10" id="KW-0812">Transmembrane</keyword>
<evidence type="ECO:0000313" key="14">
    <source>
        <dbReference type="Proteomes" id="UP000030106"/>
    </source>
</evidence>
<feature type="domain" description="Aspartyl/asparaginy/proline hydroxylase" evidence="12">
    <location>
        <begin position="262"/>
        <end position="415"/>
    </location>
</feature>
<organism evidence="13 14">
    <name type="scientific">Beauveria bassiana D1-5</name>
    <dbReference type="NCBI Taxonomy" id="1245745"/>
    <lineage>
        <taxon>Eukaryota</taxon>
        <taxon>Fungi</taxon>
        <taxon>Dikarya</taxon>
        <taxon>Ascomycota</taxon>
        <taxon>Pezizomycotina</taxon>
        <taxon>Sordariomycetes</taxon>
        <taxon>Hypocreomycetidae</taxon>
        <taxon>Hypocreales</taxon>
        <taxon>Cordycipitaceae</taxon>
        <taxon>Beauveria</taxon>
    </lineage>
</organism>
<dbReference type="InterPro" id="IPR005594">
    <property type="entry name" value="YadA_C"/>
</dbReference>
<evidence type="ECO:0000256" key="7">
    <source>
        <dbReference type="ARBA" id="ARBA00023002"/>
    </source>
</evidence>
<dbReference type="Gene3D" id="2.60.120.330">
    <property type="entry name" value="B-lactam Antibiotic, Isopenicillin N Synthase, Chain"/>
    <property type="match status" value="1"/>
</dbReference>
<dbReference type="InterPro" id="IPR051821">
    <property type="entry name" value="Asp/Asn_beta-hydroxylase"/>
</dbReference>
<comment type="subcellular location">
    <subcellularLocation>
        <location evidence="1">Cell outer membrane</location>
    </subcellularLocation>
</comment>
<dbReference type="PANTHER" id="PTHR46332">
    <property type="entry name" value="ASPARTATE BETA-HYDROXYLASE DOMAIN-CONTAINING PROTEIN 2"/>
    <property type="match status" value="1"/>
</dbReference>
<sequence>MDPTQQQAIRDYDHAHHTNYTNDFVSGITTTPHLDGNHSEPVTPHLDAPHSIVASTLTPATKIVDNSSHLDSPVTDADQQAAKDKAMIEYVQSQIKNGVDGKNGVTTTNIKLDTAAQARVASNSNHILLNTELAENNTRMIQHNSQSIDTLNNAFSALKDEVNNNQKEANAGISGAMAMSNIPQVMNNQTVAIGAGIGGYEGENALAVGASARVGNSVVVKATVSDDTENDVGYGAGLSVGWVPNTPYLTPETFPELATLRDNWQVIRDEGIHLQKLEQIKAADKFNDAGFNSFFKTGWKRFYLKWYENAHPSASLLCPKTTELLRTIPSIKAAMFATLPDGSRLPRHRDPYAGSLRFHLGLATPNDDRCFIEVDGKRYSWRDGEGVLFDETYIHYAENTSGENRLILFCDVERPMRYRWAQAVNHWLGRNLMSAASAPNDENDRIGGINRAFRYIYQIRIVGKKLKSWNKTVYYIVKWILFGGIAVLIWRAF</sequence>
<dbReference type="InterPro" id="IPR045584">
    <property type="entry name" value="Pilin-like"/>
</dbReference>
<keyword evidence="9" id="KW-0998">Cell outer membrane</keyword>
<dbReference type="PANTHER" id="PTHR46332:SF5">
    <property type="entry name" value="ASPARTATE BETA-HYDROXYLASE DOMAIN CONTAINING 2"/>
    <property type="match status" value="1"/>
</dbReference>
<evidence type="ECO:0000256" key="8">
    <source>
        <dbReference type="ARBA" id="ARBA00023136"/>
    </source>
</evidence>
<evidence type="ECO:0000256" key="10">
    <source>
        <dbReference type="SAM" id="Phobius"/>
    </source>
</evidence>
<dbReference type="Gene3D" id="3.30.1300.30">
    <property type="entry name" value="GSPII I/J protein-like"/>
    <property type="match status" value="1"/>
</dbReference>
<comment type="caution">
    <text evidence="13">The sequence shown here is derived from an EMBL/GenBank/DDBJ whole genome shotgun (WGS) entry which is preliminary data.</text>
</comment>
<evidence type="ECO:0000256" key="1">
    <source>
        <dbReference type="ARBA" id="ARBA00004442"/>
    </source>
</evidence>
<evidence type="ECO:0000256" key="6">
    <source>
        <dbReference type="ARBA" id="ARBA00022964"/>
    </source>
</evidence>
<keyword evidence="8 10" id="KW-0472">Membrane</keyword>
<dbReference type="AlphaFoldDB" id="A0A0A2W227"/>
<dbReference type="Proteomes" id="UP000030106">
    <property type="component" value="Unassembled WGS sequence"/>
</dbReference>
<keyword evidence="6" id="KW-0223">Dioxygenase</keyword>
<evidence type="ECO:0000259" key="12">
    <source>
        <dbReference type="Pfam" id="PF05118"/>
    </source>
</evidence>
<evidence type="ECO:0000256" key="4">
    <source>
        <dbReference type="ARBA" id="ARBA00022692"/>
    </source>
</evidence>